<feature type="region of interest" description="Disordered" evidence="1">
    <location>
        <begin position="14"/>
        <end position="40"/>
    </location>
</feature>
<dbReference type="RefSeq" id="WP_388628569.1">
    <property type="nucleotide sequence ID" value="NZ_JBIAUT010000006.1"/>
</dbReference>
<name>A0ABW6U4U1_9ACTN</name>
<organism evidence="2 3">
    <name type="scientific">Streptomyces nondiastaticus</name>
    <dbReference type="NCBI Taxonomy" id="3154512"/>
    <lineage>
        <taxon>Bacteria</taxon>
        <taxon>Bacillati</taxon>
        <taxon>Actinomycetota</taxon>
        <taxon>Actinomycetes</taxon>
        <taxon>Kitasatosporales</taxon>
        <taxon>Streptomycetaceae</taxon>
        <taxon>Streptomyces</taxon>
    </lineage>
</organism>
<accession>A0ABW6U4U1</accession>
<dbReference type="Gene3D" id="2.130.10.10">
    <property type="entry name" value="YVTN repeat-like/Quinoprotein amine dehydrogenase"/>
    <property type="match status" value="1"/>
</dbReference>
<dbReference type="EMBL" id="JBIAUT010000006">
    <property type="protein sequence ID" value="MFF4218367.1"/>
    <property type="molecule type" value="Genomic_DNA"/>
</dbReference>
<sequence length="375" mass="40125">MSWGSLAAAGALLGTPGTATAGPRPPHREAPSAPAGPSRRTVVEYELPPAGETHEIVRLPDRPMALVSQMSNSRLVKLGMDPRTEQVTAVKAFPLGSSDAMLHGLAVSSCHPGRIWATHEGADRLLLVDPRADSVEAAPRVEREIPVPGGGRGPHYVNEYGDVLWVTLKGSDQVLALDHTRPGRHRLFDAKPHPIFAARHPVSGDFYVSQDGASSLLRIDPRTGRTAQIPVPAEQGSTPVGLISGPGGVWLVLLGTAQAGTGTFGRIDADGRIAWHRLGSPLGRSASLLHLAFDPPGTAREPGLWLLASSIVSEQARDLIIRVRFDPSWTRITREEYAALPTQSCKAHRLLPLERSVLATELTGARVAQLIHTEE</sequence>
<reference evidence="2 3" key="1">
    <citation type="submission" date="2024-10" db="EMBL/GenBank/DDBJ databases">
        <title>The Natural Products Discovery Center: Release of the First 8490 Sequenced Strains for Exploring Actinobacteria Biosynthetic Diversity.</title>
        <authorList>
            <person name="Kalkreuter E."/>
            <person name="Kautsar S.A."/>
            <person name="Yang D."/>
            <person name="Bader C.D."/>
            <person name="Teijaro C.N."/>
            <person name="Fluegel L."/>
            <person name="Davis C.M."/>
            <person name="Simpson J.R."/>
            <person name="Lauterbach L."/>
            <person name="Steele A.D."/>
            <person name="Gui C."/>
            <person name="Meng S."/>
            <person name="Li G."/>
            <person name="Viehrig K."/>
            <person name="Ye F."/>
            <person name="Su P."/>
            <person name="Kiefer A.F."/>
            <person name="Nichols A."/>
            <person name="Cepeda A.J."/>
            <person name="Yan W."/>
            <person name="Fan B."/>
            <person name="Jiang Y."/>
            <person name="Adhikari A."/>
            <person name="Zheng C.-J."/>
            <person name="Schuster L."/>
            <person name="Cowan T.M."/>
            <person name="Smanski M.J."/>
            <person name="Chevrette M.G."/>
            <person name="De Carvalho L.P.S."/>
            <person name="Shen B."/>
        </authorList>
    </citation>
    <scope>NUCLEOTIDE SEQUENCE [LARGE SCALE GENOMIC DNA]</scope>
    <source>
        <strain evidence="2 3">NPDC001650</strain>
    </source>
</reference>
<dbReference type="InterPro" id="IPR011045">
    <property type="entry name" value="N2O_reductase_N"/>
</dbReference>
<protein>
    <submittedName>
        <fullName evidence="2">Uncharacterized protein</fullName>
    </submittedName>
</protein>
<gene>
    <name evidence="2" type="ORF">ACFYZM_19075</name>
</gene>
<proteinExistence type="predicted"/>
<dbReference type="SUPFAM" id="SSF50974">
    <property type="entry name" value="Nitrous oxide reductase, N-terminal domain"/>
    <property type="match status" value="1"/>
</dbReference>
<dbReference type="InterPro" id="IPR015943">
    <property type="entry name" value="WD40/YVTN_repeat-like_dom_sf"/>
</dbReference>
<dbReference type="Proteomes" id="UP001602123">
    <property type="component" value="Unassembled WGS sequence"/>
</dbReference>
<evidence type="ECO:0000313" key="3">
    <source>
        <dbReference type="Proteomes" id="UP001602123"/>
    </source>
</evidence>
<evidence type="ECO:0000256" key="1">
    <source>
        <dbReference type="SAM" id="MobiDB-lite"/>
    </source>
</evidence>
<keyword evidence="3" id="KW-1185">Reference proteome</keyword>
<comment type="caution">
    <text evidence="2">The sequence shown here is derived from an EMBL/GenBank/DDBJ whole genome shotgun (WGS) entry which is preliminary data.</text>
</comment>
<evidence type="ECO:0000313" key="2">
    <source>
        <dbReference type="EMBL" id="MFF4218367.1"/>
    </source>
</evidence>